<dbReference type="PANTHER" id="PTHR13355">
    <property type="entry name" value="GLUCOSAMINE 6-PHOSPHATE N-ACETYLTRANSFERASE"/>
    <property type="match status" value="1"/>
</dbReference>
<accession>A0A645C020</accession>
<dbReference type="EMBL" id="VSSQ01023912">
    <property type="protein sequence ID" value="MPM71120.1"/>
    <property type="molecule type" value="Genomic_DNA"/>
</dbReference>
<gene>
    <name evidence="2" type="ORF">SDC9_118083</name>
</gene>
<feature type="domain" description="N-acetyltransferase" evidence="1">
    <location>
        <begin position="4"/>
        <end position="148"/>
    </location>
</feature>
<dbReference type="InterPro" id="IPR016181">
    <property type="entry name" value="Acyl_CoA_acyltransferase"/>
</dbReference>
<comment type="caution">
    <text evidence="2">The sequence shown here is derived from an EMBL/GenBank/DDBJ whole genome shotgun (WGS) entry which is preliminary data.</text>
</comment>
<dbReference type="SUPFAM" id="SSF55729">
    <property type="entry name" value="Acyl-CoA N-acyltransferases (Nat)"/>
    <property type="match status" value="1"/>
</dbReference>
<reference evidence="2" key="1">
    <citation type="submission" date="2019-08" db="EMBL/GenBank/DDBJ databases">
        <authorList>
            <person name="Kucharzyk K."/>
            <person name="Murdoch R.W."/>
            <person name="Higgins S."/>
            <person name="Loffler F."/>
        </authorList>
    </citation>
    <scope>NUCLEOTIDE SEQUENCE</scope>
</reference>
<protein>
    <recommendedName>
        <fullName evidence="1">N-acetyltransferase domain-containing protein</fullName>
    </recommendedName>
</protein>
<proteinExistence type="predicted"/>
<sequence>MKEMNIQKADINDLSGLLKLYKQLHDNPVPEVNDKLIGLWNDILSDRNHYVIVGKIDDDIISSCVLVIIPNLTHQQRPYALIENVVTDEKCRNKGYATQILDFARDIAKINNCYKIMLLTGSKKESTLNFYRKAGYNSEDKTAFIQWL</sequence>
<dbReference type="PANTHER" id="PTHR13355:SF11">
    <property type="entry name" value="GLUCOSAMINE 6-PHOSPHATE N-ACETYLTRANSFERASE"/>
    <property type="match status" value="1"/>
</dbReference>
<dbReference type="AlphaFoldDB" id="A0A645C020"/>
<dbReference type="Pfam" id="PF00583">
    <property type="entry name" value="Acetyltransf_1"/>
    <property type="match status" value="1"/>
</dbReference>
<name>A0A645C020_9ZZZZ</name>
<evidence type="ECO:0000259" key="1">
    <source>
        <dbReference type="PROSITE" id="PS51186"/>
    </source>
</evidence>
<dbReference type="CDD" id="cd04301">
    <property type="entry name" value="NAT_SF"/>
    <property type="match status" value="1"/>
</dbReference>
<evidence type="ECO:0000313" key="2">
    <source>
        <dbReference type="EMBL" id="MPM71120.1"/>
    </source>
</evidence>
<dbReference type="Gene3D" id="3.40.630.30">
    <property type="match status" value="1"/>
</dbReference>
<organism evidence="2">
    <name type="scientific">bioreactor metagenome</name>
    <dbReference type="NCBI Taxonomy" id="1076179"/>
    <lineage>
        <taxon>unclassified sequences</taxon>
        <taxon>metagenomes</taxon>
        <taxon>ecological metagenomes</taxon>
    </lineage>
</organism>
<dbReference type="GO" id="GO:0004343">
    <property type="term" value="F:glucosamine 6-phosphate N-acetyltransferase activity"/>
    <property type="evidence" value="ECO:0007669"/>
    <property type="project" value="TreeGrafter"/>
</dbReference>
<dbReference type="PROSITE" id="PS51186">
    <property type="entry name" value="GNAT"/>
    <property type="match status" value="1"/>
</dbReference>
<dbReference type="InterPro" id="IPR000182">
    <property type="entry name" value="GNAT_dom"/>
</dbReference>
<dbReference type="InterPro" id="IPR039143">
    <property type="entry name" value="GNPNAT1-like"/>
</dbReference>